<accession>A0A1H3A8H0</accession>
<evidence type="ECO:0000256" key="3">
    <source>
        <dbReference type="ARBA" id="ARBA00023163"/>
    </source>
</evidence>
<protein>
    <submittedName>
        <fullName evidence="6">DNA-binding transcriptional regulator, IclR family</fullName>
    </submittedName>
</protein>
<dbReference type="InterPro" id="IPR050707">
    <property type="entry name" value="HTH_MetabolicPath_Reg"/>
</dbReference>
<feature type="domain" description="HTH iclR-type" evidence="4">
    <location>
        <begin position="12"/>
        <end position="74"/>
    </location>
</feature>
<evidence type="ECO:0000313" key="7">
    <source>
        <dbReference type="Proteomes" id="UP000199515"/>
    </source>
</evidence>
<dbReference type="InterPro" id="IPR005471">
    <property type="entry name" value="Tscrpt_reg_IclR_N"/>
</dbReference>
<dbReference type="Proteomes" id="UP000199515">
    <property type="component" value="Unassembled WGS sequence"/>
</dbReference>
<dbReference type="InterPro" id="IPR029016">
    <property type="entry name" value="GAF-like_dom_sf"/>
</dbReference>
<keyword evidence="3" id="KW-0804">Transcription</keyword>
<dbReference type="PROSITE" id="PS51077">
    <property type="entry name" value="HTH_ICLR"/>
    <property type="match status" value="1"/>
</dbReference>
<gene>
    <name evidence="6" type="ORF">SAMN05421504_102831</name>
</gene>
<evidence type="ECO:0000259" key="4">
    <source>
        <dbReference type="PROSITE" id="PS51077"/>
    </source>
</evidence>
<dbReference type="InterPro" id="IPR036388">
    <property type="entry name" value="WH-like_DNA-bd_sf"/>
</dbReference>
<evidence type="ECO:0000256" key="1">
    <source>
        <dbReference type="ARBA" id="ARBA00023015"/>
    </source>
</evidence>
<sequence length="267" mass="29024">MPDGLREPSGLIGSAQRALRVLEIVASEGDGITAKAVARRAGYKLSTTYHLLNTLTHEGYLIRLGHGRGFGLGYKVGGLYQKLCEELDVGDNLRDELRLLHQRTRAAAYYSVFRDTQVVVAAVADSPEFPRAKPLDFGFHEAVHATAFGKAMLASLGQRERREYLAGAGMAKLTERTTVRVHDLDAELAEVARVGMAMEVEEFRPEIACVSAPVYDTAGQVAGAVAFSVPAHEFHNRRPLLEQAARAGATRISLLLAANEEQDLKLG</sequence>
<dbReference type="Gene3D" id="3.30.450.40">
    <property type="match status" value="1"/>
</dbReference>
<dbReference type="OrthoDB" id="5242615at2"/>
<dbReference type="GO" id="GO:0003700">
    <property type="term" value="F:DNA-binding transcription factor activity"/>
    <property type="evidence" value="ECO:0007669"/>
    <property type="project" value="TreeGrafter"/>
</dbReference>
<dbReference type="Pfam" id="PF01614">
    <property type="entry name" value="IclR_C"/>
    <property type="match status" value="1"/>
</dbReference>
<dbReference type="PANTHER" id="PTHR30136:SF24">
    <property type="entry name" value="HTH-TYPE TRANSCRIPTIONAL REPRESSOR ALLR"/>
    <property type="match status" value="1"/>
</dbReference>
<dbReference type="SMART" id="SM00346">
    <property type="entry name" value="HTH_ICLR"/>
    <property type="match status" value="1"/>
</dbReference>
<organism evidence="6 7">
    <name type="scientific">Amycolatopsis xylanica</name>
    <dbReference type="NCBI Taxonomy" id="589385"/>
    <lineage>
        <taxon>Bacteria</taxon>
        <taxon>Bacillati</taxon>
        <taxon>Actinomycetota</taxon>
        <taxon>Actinomycetes</taxon>
        <taxon>Pseudonocardiales</taxon>
        <taxon>Pseudonocardiaceae</taxon>
        <taxon>Amycolatopsis</taxon>
    </lineage>
</organism>
<dbReference type="PROSITE" id="PS51078">
    <property type="entry name" value="ICLR_ED"/>
    <property type="match status" value="1"/>
</dbReference>
<dbReference type="SUPFAM" id="SSF46785">
    <property type="entry name" value="Winged helix' DNA-binding domain"/>
    <property type="match status" value="1"/>
</dbReference>
<name>A0A1H3A8H0_9PSEU</name>
<dbReference type="InterPro" id="IPR014757">
    <property type="entry name" value="Tscrpt_reg_IclR_C"/>
</dbReference>
<dbReference type="EMBL" id="FNON01000002">
    <property type="protein sequence ID" value="SDX25933.1"/>
    <property type="molecule type" value="Genomic_DNA"/>
</dbReference>
<proteinExistence type="predicted"/>
<dbReference type="PANTHER" id="PTHR30136">
    <property type="entry name" value="HELIX-TURN-HELIX TRANSCRIPTIONAL REGULATOR, ICLR FAMILY"/>
    <property type="match status" value="1"/>
</dbReference>
<dbReference type="Gene3D" id="1.10.10.10">
    <property type="entry name" value="Winged helix-like DNA-binding domain superfamily/Winged helix DNA-binding domain"/>
    <property type="match status" value="1"/>
</dbReference>
<dbReference type="InterPro" id="IPR036390">
    <property type="entry name" value="WH_DNA-bd_sf"/>
</dbReference>
<dbReference type="AlphaFoldDB" id="A0A1H3A8H0"/>
<keyword evidence="1" id="KW-0805">Transcription regulation</keyword>
<dbReference type="STRING" id="589385.SAMN05421504_102831"/>
<dbReference type="RefSeq" id="WP_091288668.1">
    <property type="nucleotide sequence ID" value="NZ_FNON01000002.1"/>
</dbReference>
<evidence type="ECO:0000256" key="2">
    <source>
        <dbReference type="ARBA" id="ARBA00023125"/>
    </source>
</evidence>
<evidence type="ECO:0000313" key="6">
    <source>
        <dbReference type="EMBL" id="SDX25933.1"/>
    </source>
</evidence>
<dbReference type="GO" id="GO:0003677">
    <property type="term" value="F:DNA binding"/>
    <property type="evidence" value="ECO:0007669"/>
    <property type="project" value="UniProtKB-KW"/>
</dbReference>
<dbReference type="GO" id="GO:0045892">
    <property type="term" value="P:negative regulation of DNA-templated transcription"/>
    <property type="evidence" value="ECO:0007669"/>
    <property type="project" value="TreeGrafter"/>
</dbReference>
<dbReference type="SUPFAM" id="SSF55781">
    <property type="entry name" value="GAF domain-like"/>
    <property type="match status" value="1"/>
</dbReference>
<keyword evidence="2 6" id="KW-0238">DNA-binding</keyword>
<dbReference type="Pfam" id="PF09339">
    <property type="entry name" value="HTH_IclR"/>
    <property type="match status" value="1"/>
</dbReference>
<reference evidence="6 7" key="1">
    <citation type="submission" date="2016-10" db="EMBL/GenBank/DDBJ databases">
        <authorList>
            <person name="de Groot N.N."/>
        </authorList>
    </citation>
    <scope>NUCLEOTIDE SEQUENCE [LARGE SCALE GENOMIC DNA]</scope>
    <source>
        <strain evidence="6 7">CPCC 202699</strain>
    </source>
</reference>
<evidence type="ECO:0000259" key="5">
    <source>
        <dbReference type="PROSITE" id="PS51078"/>
    </source>
</evidence>
<keyword evidence="7" id="KW-1185">Reference proteome</keyword>
<feature type="domain" description="IclR-ED" evidence="5">
    <location>
        <begin position="75"/>
        <end position="267"/>
    </location>
</feature>